<feature type="transmembrane region" description="Helical" evidence="6">
    <location>
        <begin position="6"/>
        <end position="25"/>
    </location>
</feature>
<dbReference type="RefSeq" id="WP_073373164.1">
    <property type="nucleotide sequence ID" value="NZ_FQXS01000001.1"/>
</dbReference>
<evidence type="ECO:0000256" key="5">
    <source>
        <dbReference type="ARBA" id="ARBA00023136"/>
    </source>
</evidence>
<keyword evidence="8" id="KW-1185">Reference proteome</keyword>
<accession>A0A1M5SMN1</accession>
<gene>
    <name evidence="7" type="ORF">SAMN02745124_00439</name>
</gene>
<evidence type="ECO:0000313" key="7">
    <source>
        <dbReference type="EMBL" id="SHH39772.1"/>
    </source>
</evidence>
<keyword evidence="5 6" id="KW-0472">Membrane</keyword>
<name>A0A1M5SMN1_9BACT</name>
<dbReference type="PANTHER" id="PTHR30086">
    <property type="entry name" value="ARGININE EXPORTER PROTEIN ARGO"/>
    <property type="match status" value="1"/>
</dbReference>
<dbReference type="Proteomes" id="UP000184139">
    <property type="component" value="Unassembled WGS sequence"/>
</dbReference>
<feature type="transmembrane region" description="Helical" evidence="6">
    <location>
        <begin position="149"/>
        <end position="169"/>
    </location>
</feature>
<feature type="transmembrane region" description="Helical" evidence="6">
    <location>
        <begin position="37"/>
        <end position="58"/>
    </location>
</feature>
<organism evidence="7 8">
    <name type="scientific">Desulfofustis glycolicus DSM 9705</name>
    <dbReference type="NCBI Taxonomy" id="1121409"/>
    <lineage>
        <taxon>Bacteria</taxon>
        <taxon>Pseudomonadati</taxon>
        <taxon>Thermodesulfobacteriota</taxon>
        <taxon>Desulfobulbia</taxon>
        <taxon>Desulfobulbales</taxon>
        <taxon>Desulfocapsaceae</taxon>
        <taxon>Desulfofustis</taxon>
    </lineage>
</organism>
<feature type="transmembrane region" description="Helical" evidence="6">
    <location>
        <begin position="108"/>
        <end position="129"/>
    </location>
</feature>
<dbReference type="GO" id="GO:0005886">
    <property type="term" value="C:plasma membrane"/>
    <property type="evidence" value="ECO:0007669"/>
    <property type="project" value="UniProtKB-SubCell"/>
</dbReference>
<proteinExistence type="predicted"/>
<evidence type="ECO:0000256" key="6">
    <source>
        <dbReference type="SAM" id="Phobius"/>
    </source>
</evidence>
<dbReference type="EMBL" id="FQXS01000001">
    <property type="protein sequence ID" value="SHH39772.1"/>
    <property type="molecule type" value="Genomic_DNA"/>
</dbReference>
<dbReference type="InterPro" id="IPR001123">
    <property type="entry name" value="LeuE-type"/>
</dbReference>
<dbReference type="PANTHER" id="PTHR30086:SF20">
    <property type="entry name" value="ARGININE EXPORTER PROTEIN ARGO-RELATED"/>
    <property type="match status" value="1"/>
</dbReference>
<protein>
    <submittedName>
        <fullName evidence="7">Threonine/homoserine/homoserine lactone efflux protein</fullName>
    </submittedName>
</protein>
<evidence type="ECO:0000256" key="1">
    <source>
        <dbReference type="ARBA" id="ARBA00004651"/>
    </source>
</evidence>
<dbReference type="AlphaFoldDB" id="A0A1M5SMN1"/>
<dbReference type="GO" id="GO:0015171">
    <property type="term" value="F:amino acid transmembrane transporter activity"/>
    <property type="evidence" value="ECO:0007669"/>
    <property type="project" value="TreeGrafter"/>
</dbReference>
<dbReference type="Pfam" id="PF01810">
    <property type="entry name" value="LysE"/>
    <property type="match status" value="1"/>
</dbReference>
<dbReference type="OrthoDB" id="9807053at2"/>
<evidence type="ECO:0000256" key="4">
    <source>
        <dbReference type="ARBA" id="ARBA00022989"/>
    </source>
</evidence>
<evidence type="ECO:0000256" key="3">
    <source>
        <dbReference type="ARBA" id="ARBA00022692"/>
    </source>
</evidence>
<keyword evidence="3 6" id="KW-0812">Transmembrane</keyword>
<dbReference type="STRING" id="1121409.SAMN02745124_00439"/>
<comment type="subcellular location">
    <subcellularLocation>
        <location evidence="1">Cell membrane</location>
        <topology evidence="1">Multi-pass membrane protein</topology>
    </subcellularLocation>
</comment>
<evidence type="ECO:0000313" key="8">
    <source>
        <dbReference type="Proteomes" id="UP000184139"/>
    </source>
</evidence>
<keyword evidence="2" id="KW-1003">Cell membrane</keyword>
<reference evidence="7 8" key="1">
    <citation type="submission" date="2016-11" db="EMBL/GenBank/DDBJ databases">
        <authorList>
            <person name="Jaros S."/>
            <person name="Januszkiewicz K."/>
            <person name="Wedrychowicz H."/>
        </authorList>
    </citation>
    <scope>NUCLEOTIDE SEQUENCE [LARGE SCALE GENOMIC DNA]</scope>
    <source>
        <strain evidence="7 8">DSM 9705</strain>
    </source>
</reference>
<keyword evidence="4 6" id="KW-1133">Transmembrane helix</keyword>
<feature type="transmembrane region" description="Helical" evidence="6">
    <location>
        <begin position="64"/>
        <end position="87"/>
    </location>
</feature>
<sequence length="202" mass="22387">MEFILIATAHFLALLSPGPDFFLILQASLRMPKRYGIAICCGIATANSVYLLLAVLGLEVVKEINWLMTILRYSGSCYLIYIGILLLRAPRQPLSSHTGDHPLQRPHFGYQVGVGFLSGILNPKNMIFYLSLFTAMVSPETGLATRCLYALWMTSIVFIWDSFIVILMTRTGVKSFLGRRVYLLEKASGMMLATLGTALALS</sequence>
<evidence type="ECO:0000256" key="2">
    <source>
        <dbReference type="ARBA" id="ARBA00022475"/>
    </source>
</evidence>